<evidence type="ECO:0000313" key="10">
    <source>
        <dbReference type="Proteomes" id="UP000018418"/>
    </source>
</evidence>
<feature type="transmembrane region" description="Helical" evidence="8">
    <location>
        <begin position="12"/>
        <end position="34"/>
    </location>
</feature>
<dbReference type="RefSeq" id="WP_004902461.1">
    <property type="nucleotide sequence ID" value="NZ_BBTI01000006.1"/>
</dbReference>
<sequence length="363" mass="40159">MQPQQLIRHFTPNWFTVNMGTGVVALLLSASPIMTASCEELARILWLVNIVLFILFVVLYSLRWLFYFHEAKQIFQHSSMAFFFGAIPMGLATIINGLVKFMPQHLALAEFLWGVDVILAVIVAVGVPMLMFVYQQHQLNTMTAIWLLPIVTAEVVASSGGVLLAHLPASQAAMNLLFGCYVLWGMSVLPAFAVLTILLLRLALHRLPEVQMAMSVCLALGPIGTGALALLLLGQQAPRILAACHLVELGHLMHYAGIWISFILLGFGLWWFAIALFTIYKHSRTGLSFNLGWWGLTFPLGVFDLAILNLAQQIQSQALLYIGFGFAGCIVLLWAMVMVKTIQGVYRGSLFFSPCLMSMLEKA</sequence>
<dbReference type="InterPro" id="IPR038665">
    <property type="entry name" value="Voltage-dep_anion_channel_sf"/>
</dbReference>
<dbReference type="InterPro" id="IPR004695">
    <property type="entry name" value="SLAC1/Mae1/Ssu1/TehA"/>
</dbReference>
<feature type="transmembrane region" description="Helical" evidence="8">
    <location>
        <begin position="291"/>
        <end position="312"/>
    </location>
</feature>
<evidence type="ECO:0000256" key="2">
    <source>
        <dbReference type="ARBA" id="ARBA00008566"/>
    </source>
</evidence>
<evidence type="ECO:0000256" key="4">
    <source>
        <dbReference type="ARBA" id="ARBA00022475"/>
    </source>
</evidence>
<dbReference type="HOGENOM" id="CLU_030057_6_4_6"/>
<dbReference type="Gene3D" id="1.50.10.150">
    <property type="entry name" value="Voltage-dependent anion channel"/>
    <property type="match status" value="1"/>
</dbReference>
<keyword evidence="3" id="KW-0813">Transport</keyword>
<evidence type="ECO:0000256" key="8">
    <source>
        <dbReference type="SAM" id="Phobius"/>
    </source>
</evidence>
<keyword evidence="4" id="KW-1003">Cell membrane</keyword>
<dbReference type="PANTHER" id="PTHR31686">
    <property type="match status" value="1"/>
</dbReference>
<dbReference type="Proteomes" id="UP000018418">
    <property type="component" value="Unassembled WGS sequence"/>
</dbReference>
<reference evidence="9 10" key="1">
    <citation type="submission" date="2013-10" db="EMBL/GenBank/DDBJ databases">
        <title>The Genome Sequence of Acinetobacter brisouii CIP 110357.</title>
        <authorList>
            <consortium name="The Broad Institute Genomics Platform"/>
            <consortium name="The Broad Institute Genome Sequencing Center for Infectious Disease"/>
            <person name="Cerqueira G."/>
            <person name="Feldgarden M."/>
            <person name="Courvalin P."/>
            <person name="Grillot-Courvalin C."/>
            <person name="Clermont D."/>
            <person name="Rocha E."/>
            <person name="Yoon E.-J."/>
            <person name="Nemec A."/>
            <person name="Young S.K."/>
            <person name="Zeng Q."/>
            <person name="Gargeya S."/>
            <person name="Fitzgerald M."/>
            <person name="Abouelleil A."/>
            <person name="Alvarado L."/>
            <person name="Berlin A.M."/>
            <person name="Chapman S.B."/>
            <person name="Gainer-Dewar J."/>
            <person name="Goldberg J."/>
            <person name="Gnerre S."/>
            <person name="Griggs A."/>
            <person name="Gujja S."/>
            <person name="Hansen M."/>
            <person name="Howarth C."/>
            <person name="Imamovic A."/>
            <person name="Ireland A."/>
            <person name="Larimer J."/>
            <person name="McCowan C."/>
            <person name="Murphy C."/>
            <person name="Pearson M."/>
            <person name="Poon T.W."/>
            <person name="Priest M."/>
            <person name="Roberts A."/>
            <person name="Saif S."/>
            <person name="Shea T."/>
            <person name="Sykes S."/>
            <person name="Wortman J."/>
            <person name="Nusbaum C."/>
            <person name="Birren B."/>
        </authorList>
    </citation>
    <scope>NUCLEOTIDE SEQUENCE [LARGE SCALE GENOMIC DNA]</scope>
    <source>
        <strain evidence="9 10">CIP 110357</strain>
    </source>
</reference>
<evidence type="ECO:0000256" key="6">
    <source>
        <dbReference type="ARBA" id="ARBA00022989"/>
    </source>
</evidence>
<evidence type="ECO:0000256" key="5">
    <source>
        <dbReference type="ARBA" id="ARBA00022692"/>
    </source>
</evidence>
<dbReference type="AlphaFoldDB" id="V2UK76"/>
<gene>
    <name evidence="9" type="ORF">P255_02344</name>
</gene>
<dbReference type="STRING" id="396323.VH98_12785"/>
<feature type="transmembrane region" description="Helical" evidence="8">
    <location>
        <begin position="212"/>
        <end position="233"/>
    </location>
</feature>
<keyword evidence="10" id="KW-1185">Reference proteome</keyword>
<name>V2UK76_9GAMM</name>
<protein>
    <recommendedName>
        <fullName evidence="11">C4-dicarboxylate transporter/malic acid transporter</fullName>
    </recommendedName>
</protein>
<proteinExistence type="inferred from homology"/>
<comment type="caution">
    <text evidence="9">The sequence shown here is derived from an EMBL/GenBank/DDBJ whole genome shotgun (WGS) entry which is preliminary data.</text>
</comment>
<evidence type="ECO:0000256" key="3">
    <source>
        <dbReference type="ARBA" id="ARBA00022448"/>
    </source>
</evidence>
<dbReference type="GO" id="GO:0005886">
    <property type="term" value="C:plasma membrane"/>
    <property type="evidence" value="ECO:0007669"/>
    <property type="project" value="UniProtKB-SubCell"/>
</dbReference>
<organism evidence="9 10">
    <name type="scientific">Acinetobacter brisouii CIP 110357</name>
    <dbReference type="NCBI Taxonomy" id="1341683"/>
    <lineage>
        <taxon>Bacteria</taxon>
        <taxon>Pseudomonadati</taxon>
        <taxon>Pseudomonadota</taxon>
        <taxon>Gammaproteobacteria</taxon>
        <taxon>Moraxellales</taxon>
        <taxon>Moraxellaceae</taxon>
        <taxon>Acinetobacter</taxon>
    </lineage>
</organism>
<keyword evidence="5 8" id="KW-0812">Transmembrane</keyword>
<comment type="similarity">
    <text evidence="2">Belongs to the tellurite-resistance/dicarboxylate transporter (TDT) family.</text>
</comment>
<feature type="transmembrane region" description="Helical" evidence="8">
    <location>
        <begin position="181"/>
        <end position="200"/>
    </location>
</feature>
<keyword evidence="7 8" id="KW-0472">Membrane</keyword>
<evidence type="ECO:0000256" key="1">
    <source>
        <dbReference type="ARBA" id="ARBA00004651"/>
    </source>
</evidence>
<dbReference type="EMBL" id="AYEU01000007">
    <property type="protein sequence ID" value="ESK50367.1"/>
    <property type="molecule type" value="Genomic_DNA"/>
</dbReference>
<dbReference type="InterPro" id="IPR051629">
    <property type="entry name" value="Sulfite_efflux_TDT"/>
</dbReference>
<evidence type="ECO:0008006" key="11">
    <source>
        <dbReference type="Google" id="ProtNLM"/>
    </source>
</evidence>
<dbReference type="PATRIC" id="fig|1341683.3.peg.2321"/>
<feature type="transmembrane region" description="Helical" evidence="8">
    <location>
        <begin position="80"/>
        <end position="99"/>
    </location>
</feature>
<evidence type="ECO:0000256" key="7">
    <source>
        <dbReference type="ARBA" id="ARBA00023136"/>
    </source>
</evidence>
<accession>V2UK76</accession>
<feature type="transmembrane region" description="Helical" evidence="8">
    <location>
        <begin position="111"/>
        <end position="134"/>
    </location>
</feature>
<dbReference type="Pfam" id="PF03595">
    <property type="entry name" value="SLAC1"/>
    <property type="match status" value="1"/>
</dbReference>
<comment type="subcellular location">
    <subcellularLocation>
        <location evidence="1">Cell membrane</location>
        <topology evidence="1">Multi-pass membrane protein</topology>
    </subcellularLocation>
</comment>
<keyword evidence="6 8" id="KW-1133">Transmembrane helix</keyword>
<feature type="transmembrane region" description="Helical" evidence="8">
    <location>
        <begin position="146"/>
        <end position="169"/>
    </location>
</feature>
<feature type="transmembrane region" description="Helical" evidence="8">
    <location>
        <begin position="253"/>
        <end position="279"/>
    </location>
</feature>
<evidence type="ECO:0000313" key="9">
    <source>
        <dbReference type="EMBL" id="ESK50367.1"/>
    </source>
</evidence>
<feature type="transmembrane region" description="Helical" evidence="8">
    <location>
        <begin position="46"/>
        <end position="68"/>
    </location>
</feature>
<dbReference type="PANTHER" id="PTHR31686:SF1">
    <property type="entry name" value="SULFITE EFFLUX PUMP SSU1"/>
    <property type="match status" value="1"/>
</dbReference>
<feature type="transmembrane region" description="Helical" evidence="8">
    <location>
        <begin position="318"/>
        <end position="339"/>
    </location>
</feature>
<dbReference type="GO" id="GO:0000319">
    <property type="term" value="F:sulfite transmembrane transporter activity"/>
    <property type="evidence" value="ECO:0007669"/>
    <property type="project" value="TreeGrafter"/>
</dbReference>